<accession>A0A931HBU4</accession>
<dbReference type="Gene3D" id="3.20.20.80">
    <property type="entry name" value="Glycosidases"/>
    <property type="match status" value="1"/>
</dbReference>
<dbReference type="GO" id="GO:0030980">
    <property type="term" value="P:alpha-glucan catabolic process"/>
    <property type="evidence" value="ECO:0007669"/>
    <property type="project" value="TreeGrafter"/>
</dbReference>
<dbReference type="Pfam" id="PF00128">
    <property type="entry name" value="Alpha-amylase"/>
    <property type="match status" value="1"/>
</dbReference>
<evidence type="ECO:0000313" key="3">
    <source>
        <dbReference type="Proteomes" id="UP000617634"/>
    </source>
</evidence>
<dbReference type="NCBIfam" id="TIGR02401">
    <property type="entry name" value="trehalose_TreY"/>
    <property type="match status" value="1"/>
</dbReference>
<dbReference type="InterPro" id="IPR012767">
    <property type="entry name" value="Trehalose_TreY"/>
</dbReference>
<dbReference type="PANTHER" id="PTHR10357:SF216">
    <property type="entry name" value="MALTOOLIGOSYL TREHALOSE SYNTHASE-RELATED"/>
    <property type="match status" value="1"/>
</dbReference>
<dbReference type="SUPFAM" id="SSF51445">
    <property type="entry name" value="(Trans)glycosidases"/>
    <property type="match status" value="1"/>
</dbReference>
<dbReference type="Gene3D" id="1.10.10.470">
    <property type="entry name" value="Maltooligosyl trehalose synthase, domain 4"/>
    <property type="match status" value="1"/>
</dbReference>
<dbReference type="AlphaFoldDB" id="A0A931HBU4"/>
<dbReference type="EMBL" id="JADZGI010000001">
    <property type="protein sequence ID" value="MBH0112581.1"/>
    <property type="molecule type" value="Genomic_DNA"/>
</dbReference>
<protein>
    <submittedName>
        <fullName evidence="2">Malto-oligosyltrehalose synthase</fullName>
    </submittedName>
</protein>
<comment type="caution">
    <text evidence="2">The sequence shown here is derived from an EMBL/GenBank/DDBJ whole genome shotgun (WGS) entry which is preliminary data.</text>
</comment>
<dbReference type="SMART" id="SM00642">
    <property type="entry name" value="Aamy"/>
    <property type="match status" value="1"/>
</dbReference>
<dbReference type="Proteomes" id="UP000617634">
    <property type="component" value="Unassembled WGS sequence"/>
</dbReference>
<dbReference type="GO" id="GO:0047470">
    <property type="term" value="F:(1,4)-alpha-D-glucan 1-alpha-D-glucosylmutase activity"/>
    <property type="evidence" value="ECO:0007669"/>
    <property type="project" value="TreeGrafter"/>
</dbReference>
<name>A0A931HBU4_9SPHN</name>
<dbReference type="PANTHER" id="PTHR10357">
    <property type="entry name" value="ALPHA-AMYLASE FAMILY MEMBER"/>
    <property type="match status" value="1"/>
</dbReference>
<organism evidence="2 3">
    <name type="scientific">Novosphingobium aureum</name>
    <dbReference type="NCBI Taxonomy" id="2792964"/>
    <lineage>
        <taxon>Bacteria</taxon>
        <taxon>Pseudomonadati</taxon>
        <taxon>Pseudomonadota</taxon>
        <taxon>Alphaproteobacteria</taxon>
        <taxon>Sphingomonadales</taxon>
        <taxon>Sphingomonadaceae</taxon>
        <taxon>Novosphingobium</taxon>
    </lineage>
</organism>
<gene>
    <name evidence="2" type="primary">treY</name>
    <name evidence="2" type="ORF">I5E68_06390</name>
</gene>
<keyword evidence="3" id="KW-1185">Reference proteome</keyword>
<dbReference type="InterPro" id="IPR006047">
    <property type="entry name" value="GH13_cat_dom"/>
</dbReference>
<dbReference type="Gene3D" id="3.30.1590.10">
    <property type="entry name" value="Maltooligosyl trehalose synthase, domain 2"/>
    <property type="match status" value="1"/>
</dbReference>
<proteinExistence type="predicted"/>
<dbReference type="GO" id="GO:0005992">
    <property type="term" value="P:trehalose biosynthetic process"/>
    <property type="evidence" value="ECO:0007669"/>
    <property type="project" value="TreeGrafter"/>
</dbReference>
<sequence>MIAWVATYRLQLRGGVDLDAARGRLEAIKALGASHLYLSPPFTAAPGSSHGYDVTDPTRIDPVLGGEDAFARLAEAARAAGMGLVIDIVPNHMAFTPESPWLADVLRFGRESEFAHVFDIDWERGPIHFPALDGTVQSVFAQGHIAMAGTGENPQLAVYERRFPLALTPLARALASGVSALDGESLDALMAQQHWSLGDWRESAQAIVHRRFFNITDLIGVRQEDEAVFARSHALVIELVRSGQVQGVRVDHVDGLALPGEYLARLRAALDAAGGSAVPIWAEKIVKQGEDLVPSWPIEGMTGYELAAEVTRLLTCRDGLAAMREAAAGAEPEDYAQEVLKVRAMLLDEVFVPEMERVAQAARRALGKDGHEARGLREAIAALARHWPVYRSYSADGESPEPWLEVALDGAADEDVPGPALAAVADLVRKPKDAEAKAFVQRFEQLTGALTAKSEEDTVFFRKVSYLPLCEVGAEPELTPIGTARFAKAMEARAALTPMALNALSTHDTKRSADARAALIALSYRGAFAGRLYAAAREAARKRGLPEACGLYAVQLATMMEGQDDAAARITDHVAKALREGKVLSSHEAPDARMEQRVAKLALDILGGMASPVQCNESEEARHAALFHDCVLVQAALQILCPGIPDIYQGTEMLSVTLTDPDNRRTYPLEVPADGLSARKYGLVRDLLALRASDPELFTHGTFAMEEGKGRWQIERRLAGRLCRVSFPAPGAAKGAAMWALAVETRDAP</sequence>
<dbReference type="InterPro" id="IPR017853">
    <property type="entry name" value="GH"/>
</dbReference>
<evidence type="ECO:0000259" key="1">
    <source>
        <dbReference type="SMART" id="SM00642"/>
    </source>
</evidence>
<dbReference type="RefSeq" id="WP_197162179.1">
    <property type="nucleotide sequence ID" value="NZ_JADZGI010000001.1"/>
</dbReference>
<reference evidence="2" key="1">
    <citation type="submission" date="2020-11" db="EMBL/GenBank/DDBJ databases">
        <title>Novosphingobium aureum sp. nov., a marine bacterium isolated from sediment of a salt flat.</title>
        <authorList>
            <person name="Yoo Y."/>
            <person name="Kim J.-J."/>
        </authorList>
    </citation>
    <scope>NUCLEOTIDE SEQUENCE</scope>
    <source>
        <strain evidence="2">YJ-S2-02</strain>
    </source>
</reference>
<feature type="domain" description="Glycosyl hydrolase family 13 catalytic" evidence="1">
    <location>
        <begin position="13"/>
        <end position="691"/>
    </location>
</feature>
<evidence type="ECO:0000313" key="2">
    <source>
        <dbReference type="EMBL" id="MBH0112581.1"/>
    </source>
</evidence>
<dbReference type="InterPro" id="IPR013797">
    <property type="entry name" value="Maltooligo_trehalose_synth_4"/>
</dbReference>
<dbReference type="Gene3D" id="1.10.150.200">
    <property type="entry name" value="Maltooligosyl trehalose synthase, domain 3"/>
    <property type="match status" value="1"/>
</dbReference>